<dbReference type="AlphaFoldDB" id="A0A0S3T2V4"/>
<protein>
    <submittedName>
        <fullName evidence="1">Uncharacterized protein</fullName>
    </submittedName>
</protein>
<dbReference type="EMBL" id="AP015043">
    <property type="protein sequence ID" value="BAT99344.1"/>
    <property type="molecule type" value="Genomic_DNA"/>
</dbReference>
<gene>
    <name evidence="1" type="primary">Vigan.10G075400</name>
    <name evidence="1" type="ORF">VIGAN_10075400</name>
</gene>
<proteinExistence type="predicted"/>
<name>A0A0S3T2V4_PHAAN</name>
<dbReference type="Proteomes" id="UP000291084">
    <property type="component" value="Chromosome 10"/>
</dbReference>
<evidence type="ECO:0000313" key="1">
    <source>
        <dbReference type="EMBL" id="BAT99344.1"/>
    </source>
</evidence>
<reference evidence="1 2" key="1">
    <citation type="journal article" date="2015" name="Sci. Rep.">
        <title>The power of single molecule real-time sequencing technology in the de novo assembly of a eukaryotic genome.</title>
        <authorList>
            <person name="Sakai H."/>
            <person name="Naito K."/>
            <person name="Ogiso-Tanaka E."/>
            <person name="Takahashi Y."/>
            <person name="Iseki K."/>
            <person name="Muto C."/>
            <person name="Satou K."/>
            <person name="Teruya K."/>
            <person name="Shiroma A."/>
            <person name="Shimoji M."/>
            <person name="Hirano T."/>
            <person name="Itoh T."/>
            <person name="Kaga A."/>
            <person name="Tomooka N."/>
        </authorList>
    </citation>
    <scope>NUCLEOTIDE SEQUENCE [LARGE SCALE GENOMIC DNA]</scope>
    <source>
        <strain evidence="2">cv. Shumari</strain>
    </source>
</reference>
<evidence type="ECO:0000313" key="2">
    <source>
        <dbReference type="Proteomes" id="UP000291084"/>
    </source>
</evidence>
<keyword evidence="2" id="KW-1185">Reference proteome</keyword>
<sequence length="144" mass="16375">MFLKEITPKKITPLSSLLLLLENTTGSAVSQSGTLLPGIIKISNFLSRTWDKSLIYKWEIIGFYFMLKTEGCDFGAWKKQRNDKPWKIFSLRQGSIQCNHSCTTFLRTSNVQDLGHPPPFHNLNNCPCRHVVSSPIKIGHSFHV</sequence>
<accession>A0A0S3T2V4</accession>
<organism evidence="1 2">
    <name type="scientific">Vigna angularis var. angularis</name>
    <dbReference type="NCBI Taxonomy" id="157739"/>
    <lineage>
        <taxon>Eukaryota</taxon>
        <taxon>Viridiplantae</taxon>
        <taxon>Streptophyta</taxon>
        <taxon>Embryophyta</taxon>
        <taxon>Tracheophyta</taxon>
        <taxon>Spermatophyta</taxon>
        <taxon>Magnoliopsida</taxon>
        <taxon>eudicotyledons</taxon>
        <taxon>Gunneridae</taxon>
        <taxon>Pentapetalae</taxon>
        <taxon>rosids</taxon>
        <taxon>fabids</taxon>
        <taxon>Fabales</taxon>
        <taxon>Fabaceae</taxon>
        <taxon>Papilionoideae</taxon>
        <taxon>50 kb inversion clade</taxon>
        <taxon>NPAAA clade</taxon>
        <taxon>indigoferoid/millettioid clade</taxon>
        <taxon>Phaseoleae</taxon>
        <taxon>Vigna</taxon>
    </lineage>
</organism>